<keyword evidence="3" id="KW-1185">Reference proteome</keyword>
<sequence>MTLSGAKTYVLHMKTILDLNIRKPKLIPEKSVDRKVLFKGKGSPLDEKLSLQSKDNKKCYCKTKHSSSKMCKKTQRNGTTKRKRSSSKNNQEKNVIFGENLAGSNSKKSRGSKSKRRGS</sequence>
<feature type="region of interest" description="Disordered" evidence="1">
    <location>
        <begin position="62"/>
        <end position="119"/>
    </location>
</feature>
<comment type="caution">
    <text evidence="2">The sequence shown here is derived from an EMBL/GenBank/DDBJ whole genome shotgun (WGS) entry which is preliminary data.</text>
</comment>
<gene>
    <name evidence="2" type="ORF">TSPI_08298</name>
</gene>
<name>A0ABR3KY49_TRISP</name>
<dbReference type="GO" id="GO:0016740">
    <property type="term" value="F:transferase activity"/>
    <property type="evidence" value="ECO:0007669"/>
    <property type="project" value="UniProtKB-KW"/>
</dbReference>
<proteinExistence type="predicted"/>
<dbReference type="Proteomes" id="UP001558632">
    <property type="component" value="Unassembled WGS sequence"/>
</dbReference>
<keyword evidence="2" id="KW-0808">Transferase</keyword>
<evidence type="ECO:0000313" key="3">
    <source>
        <dbReference type="Proteomes" id="UP001558632"/>
    </source>
</evidence>
<feature type="compositionally biased region" description="Basic residues" evidence="1">
    <location>
        <begin position="107"/>
        <end position="119"/>
    </location>
</feature>
<feature type="compositionally biased region" description="Basic residues" evidence="1">
    <location>
        <begin position="62"/>
        <end position="86"/>
    </location>
</feature>
<evidence type="ECO:0000313" key="2">
    <source>
        <dbReference type="EMBL" id="KAL1245601.1"/>
    </source>
</evidence>
<accession>A0ABR3KY49</accession>
<evidence type="ECO:0000256" key="1">
    <source>
        <dbReference type="SAM" id="MobiDB-lite"/>
    </source>
</evidence>
<protein>
    <submittedName>
        <fullName evidence="2">Phosphoribosyl-dephospho-CoA transferase</fullName>
    </submittedName>
</protein>
<dbReference type="EMBL" id="JBEUSY010000084">
    <property type="protein sequence ID" value="KAL1245601.1"/>
    <property type="molecule type" value="Genomic_DNA"/>
</dbReference>
<organism evidence="2 3">
    <name type="scientific">Trichinella spiralis</name>
    <name type="common">Trichina worm</name>
    <dbReference type="NCBI Taxonomy" id="6334"/>
    <lineage>
        <taxon>Eukaryota</taxon>
        <taxon>Metazoa</taxon>
        <taxon>Ecdysozoa</taxon>
        <taxon>Nematoda</taxon>
        <taxon>Enoplea</taxon>
        <taxon>Dorylaimia</taxon>
        <taxon>Trichinellida</taxon>
        <taxon>Trichinellidae</taxon>
        <taxon>Trichinella</taxon>
    </lineage>
</organism>
<reference evidence="2 3" key="1">
    <citation type="submission" date="2024-07" db="EMBL/GenBank/DDBJ databases">
        <title>Enhanced genomic and transcriptomic resources for Trichinella pseudospiralis and T. spiralis underpin the discovery of pronounced molecular differences between stages and species.</title>
        <authorList>
            <person name="Pasi K.K."/>
            <person name="La Rosa G."/>
            <person name="Gomez-Morales M.A."/>
            <person name="Tosini F."/>
            <person name="Sumanam S."/>
            <person name="Young N.D."/>
            <person name="Chang B.C."/>
            <person name="Robin G.B."/>
        </authorList>
    </citation>
    <scope>NUCLEOTIDE SEQUENCE [LARGE SCALE GENOMIC DNA]</scope>
    <source>
        <strain evidence="2">ISS534</strain>
    </source>
</reference>